<dbReference type="PANTHER" id="PTHR12821">
    <property type="entry name" value="BYSTIN"/>
    <property type="match status" value="1"/>
</dbReference>
<dbReference type="GO" id="GO:0006364">
    <property type="term" value="P:rRNA processing"/>
    <property type="evidence" value="ECO:0007669"/>
    <property type="project" value="TreeGrafter"/>
</dbReference>
<evidence type="ECO:0000256" key="1">
    <source>
        <dbReference type="ARBA" id="ARBA00007114"/>
    </source>
</evidence>
<dbReference type="GO" id="GO:0005737">
    <property type="term" value="C:cytoplasm"/>
    <property type="evidence" value="ECO:0007669"/>
    <property type="project" value="TreeGrafter"/>
</dbReference>
<reference evidence="3 4" key="1">
    <citation type="journal article" date="2014" name="Agronomy (Basel)">
        <title>A Draft Genome Sequence for Ensete ventricosum, the Drought-Tolerant Tree Against Hunger.</title>
        <authorList>
            <person name="Harrison J."/>
            <person name="Moore K.A."/>
            <person name="Paszkiewicz K."/>
            <person name="Jones T."/>
            <person name="Grant M."/>
            <person name="Ambacheew D."/>
            <person name="Muzemil S."/>
            <person name="Studholme D.J."/>
        </authorList>
    </citation>
    <scope>NUCLEOTIDE SEQUENCE [LARGE SCALE GENOMIC DNA]</scope>
</reference>
<name>A0A427ALC5_ENSVE</name>
<organism evidence="3 4">
    <name type="scientific">Ensete ventricosum</name>
    <name type="common">Abyssinian banana</name>
    <name type="synonym">Musa ensete</name>
    <dbReference type="NCBI Taxonomy" id="4639"/>
    <lineage>
        <taxon>Eukaryota</taxon>
        <taxon>Viridiplantae</taxon>
        <taxon>Streptophyta</taxon>
        <taxon>Embryophyta</taxon>
        <taxon>Tracheophyta</taxon>
        <taxon>Spermatophyta</taxon>
        <taxon>Magnoliopsida</taxon>
        <taxon>Liliopsida</taxon>
        <taxon>Zingiberales</taxon>
        <taxon>Musaceae</taxon>
        <taxon>Ensete</taxon>
    </lineage>
</organism>
<comment type="similarity">
    <text evidence="1">Belongs to the bystin family.</text>
</comment>
<protein>
    <submittedName>
        <fullName evidence="3">Uncharacterized protein</fullName>
    </submittedName>
</protein>
<accession>A0A427ALC5</accession>
<evidence type="ECO:0000313" key="3">
    <source>
        <dbReference type="EMBL" id="RRT76952.1"/>
    </source>
</evidence>
<gene>
    <name evidence="3" type="ORF">B296_00007446</name>
</gene>
<dbReference type="GO" id="GO:0030515">
    <property type="term" value="F:snoRNA binding"/>
    <property type="evidence" value="ECO:0007669"/>
    <property type="project" value="TreeGrafter"/>
</dbReference>
<evidence type="ECO:0000256" key="2">
    <source>
        <dbReference type="SAM" id="MobiDB-lite"/>
    </source>
</evidence>
<dbReference type="EMBL" id="AMZH03002053">
    <property type="protein sequence ID" value="RRT76952.1"/>
    <property type="molecule type" value="Genomic_DNA"/>
</dbReference>
<comment type="caution">
    <text evidence="3">The sequence shown here is derived from an EMBL/GenBank/DDBJ whole genome shotgun (WGS) entry which is preliminary data.</text>
</comment>
<dbReference type="InterPro" id="IPR007955">
    <property type="entry name" value="Bystin"/>
</dbReference>
<evidence type="ECO:0000313" key="4">
    <source>
        <dbReference type="Proteomes" id="UP000287651"/>
    </source>
</evidence>
<dbReference type="GO" id="GO:0030688">
    <property type="term" value="C:preribosome, small subunit precursor"/>
    <property type="evidence" value="ECO:0007669"/>
    <property type="project" value="TreeGrafter"/>
</dbReference>
<feature type="region of interest" description="Disordered" evidence="2">
    <location>
        <begin position="1"/>
        <end position="42"/>
    </location>
</feature>
<dbReference type="GO" id="GO:0005730">
    <property type="term" value="C:nucleolus"/>
    <property type="evidence" value="ECO:0007669"/>
    <property type="project" value="TreeGrafter"/>
</dbReference>
<dbReference type="AlphaFoldDB" id="A0A427ALC5"/>
<dbReference type="Proteomes" id="UP000287651">
    <property type="component" value="Unassembled WGS sequence"/>
</dbReference>
<feature type="compositionally biased region" description="Basic residues" evidence="2">
    <location>
        <begin position="27"/>
        <end position="37"/>
    </location>
</feature>
<proteinExistence type="inferred from homology"/>
<sequence>MAGKKRKEKSAPPQHRVALDADDSVVSKKRARPPKHHQSADEVQASLSVTCLTLFWPSNSNKDESFALLQLISSGLSSKILKEAINQQKEILQEAEEENRTPFSAVSIDPTVASDSDAEDADAFDDVSETQSQYDVEIDEEDEKLLAAFMSTKSGSQPTLADIIIQRIKEKEAEITSGWFILLCLSFLLLVA</sequence>
<dbReference type="PANTHER" id="PTHR12821:SF0">
    <property type="entry name" value="BYSTIN"/>
    <property type="match status" value="1"/>
</dbReference>